<proteinExistence type="predicted"/>
<reference evidence="3" key="1">
    <citation type="journal article" date="2019" name="Int. J. Syst. Evol. Microbiol.">
        <title>The Global Catalogue of Microorganisms (GCM) 10K type strain sequencing project: providing services to taxonomists for standard genome sequencing and annotation.</title>
        <authorList>
            <consortium name="The Broad Institute Genomics Platform"/>
            <consortium name="The Broad Institute Genome Sequencing Center for Infectious Disease"/>
            <person name="Wu L."/>
            <person name="Ma J."/>
        </authorList>
    </citation>
    <scope>NUCLEOTIDE SEQUENCE [LARGE SCALE GENOMIC DNA]</scope>
    <source>
        <strain evidence="3">JCM 16548</strain>
    </source>
</reference>
<comment type="caution">
    <text evidence="2">The sequence shown here is derived from an EMBL/GenBank/DDBJ whole genome shotgun (WGS) entry which is preliminary data.</text>
</comment>
<dbReference type="Proteomes" id="UP001500051">
    <property type="component" value="Unassembled WGS sequence"/>
</dbReference>
<keyword evidence="3" id="KW-1185">Reference proteome</keyword>
<sequence>MTIHLCATCAVETEGARSPDQVCPICNDERQYLPKGGQRWTTVEQLIRDGHVLEWFEVEPDLIGLVSKPGVGIGQQTLLVRTDEGNLLWDPPGLITDEAVDHVRRQGPVVAIAASHPHMFGVQLAWAEALNAPVLVNRADAEWVQRQGAAIELWSGQRRLTSSITLHTLGGHFPGSCVAVWSGGAGGRGVLLAGDTIFANPDGTASFMRSYPNRIPLSAAVVQRLADATDGLTFDRLYNNFGGIIDADARAVVRFSADRHAAWVRGDHDDLT</sequence>
<dbReference type="PANTHER" id="PTHR36839">
    <property type="entry name" value="METALLO-BETA-LACTAMASE FAMILY PROTEIN (AFU_ORTHOLOGUE AFUA_5G12770)"/>
    <property type="match status" value="1"/>
</dbReference>
<dbReference type="InterPro" id="IPR036866">
    <property type="entry name" value="RibonucZ/Hydroxyglut_hydro"/>
</dbReference>
<accession>A0ABP7D4E9</accession>
<evidence type="ECO:0000313" key="3">
    <source>
        <dbReference type="Proteomes" id="UP001500051"/>
    </source>
</evidence>
<dbReference type="Gene3D" id="3.60.15.10">
    <property type="entry name" value="Ribonuclease Z/Hydroxyacylglutathione hydrolase-like"/>
    <property type="match status" value="1"/>
</dbReference>
<dbReference type="PANTHER" id="PTHR36839:SF1">
    <property type="entry name" value="METALLO-BETA-LACTAMASE FAMILY PROTEIN (AFU_ORTHOLOGUE AFUA_5G12770)"/>
    <property type="match status" value="1"/>
</dbReference>
<evidence type="ECO:0000313" key="2">
    <source>
        <dbReference type="EMBL" id="GAA3700730.1"/>
    </source>
</evidence>
<organism evidence="2 3">
    <name type="scientific">Microlunatus aurantiacus</name>
    <dbReference type="NCBI Taxonomy" id="446786"/>
    <lineage>
        <taxon>Bacteria</taxon>
        <taxon>Bacillati</taxon>
        <taxon>Actinomycetota</taxon>
        <taxon>Actinomycetes</taxon>
        <taxon>Propionibacteriales</taxon>
        <taxon>Propionibacteriaceae</taxon>
        <taxon>Microlunatus</taxon>
    </lineage>
</organism>
<gene>
    <name evidence="2" type="ORF">GCM10022204_16900</name>
</gene>
<dbReference type="InterPro" id="IPR001279">
    <property type="entry name" value="Metallo-B-lactamas"/>
</dbReference>
<protein>
    <submittedName>
        <fullName evidence="2">MBL fold metallo-hydrolase</fullName>
    </submittedName>
</protein>
<dbReference type="RefSeq" id="WP_344811883.1">
    <property type="nucleotide sequence ID" value="NZ_BAAAYX010000004.1"/>
</dbReference>
<dbReference type="Pfam" id="PF00753">
    <property type="entry name" value="Lactamase_B"/>
    <property type="match status" value="1"/>
</dbReference>
<dbReference type="SUPFAM" id="SSF56281">
    <property type="entry name" value="Metallo-hydrolase/oxidoreductase"/>
    <property type="match status" value="1"/>
</dbReference>
<dbReference type="SMART" id="SM00849">
    <property type="entry name" value="Lactamase_B"/>
    <property type="match status" value="1"/>
</dbReference>
<dbReference type="EMBL" id="BAAAYX010000004">
    <property type="protein sequence ID" value="GAA3700730.1"/>
    <property type="molecule type" value="Genomic_DNA"/>
</dbReference>
<feature type="domain" description="Metallo-beta-lactamase" evidence="1">
    <location>
        <begin position="74"/>
        <end position="241"/>
    </location>
</feature>
<name>A0ABP7D4E9_9ACTN</name>
<evidence type="ECO:0000259" key="1">
    <source>
        <dbReference type="SMART" id="SM00849"/>
    </source>
</evidence>